<dbReference type="Proteomes" id="UP000187429">
    <property type="component" value="Unassembled WGS sequence"/>
</dbReference>
<feature type="transmembrane region" description="Helical" evidence="3">
    <location>
        <begin position="94"/>
        <end position="111"/>
    </location>
</feature>
<proteinExistence type="inferred from homology"/>
<dbReference type="InterPro" id="IPR011701">
    <property type="entry name" value="MFS"/>
</dbReference>
<feature type="transmembrane region" description="Helical" evidence="3">
    <location>
        <begin position="154"/>
        <end position="174"/>
    </location>
</feature>
<feature type="transmembrane region" description="Helical" evidence="3">
    <location>
        <begin position="253"/>
        <end position="277"/>
    </location>
</feature>
<dbReference type="OrthoDB" id="6499973at2759"/>
<evidence type="ECO:0000313" key="5">
    <source>
        <dbReference type="EMBL" id="OMJ26819.1"/>
    </source>
</evidence>
<gene>
    <name evidence="5" type="ORF">AYI69_g3767</name>
</gene>
<keyword evidence="3" id="KW-0472">Membrane</keyword>
<evidence type="ECO:0000256" key="2">
    <source>
        <dbReference type="ARBA" id="ARBA00006727"/>
    </source>
</evidence>
<dbReference type="PANTHER" id="PTHR11360:SF284">
    <property type="entry name" value="EG:103B4.3 PROTEIN-RELATED"/>
    <property type="match status" value="1"/>
</dbReference>
<dbReference type="SUPFAM" id="SSF103473">
    <property type="entry name" value="MFS general substrate transporter"/>
    <property type="match status" value="1"/>
</dbReference>
<feature type="transmembrane region" description="Helical" evidence="3">
    <location>
        <begin position="52"/>
        <end position="74"/>
    </location>
</feature>
<protein>
    <submittedName>
        <fullName evidence="5">Riboflavin transporter MCH5</fullName>
    </submittedName>
</protein>
<dbReference type="AlphaFoldDB" id="A0A1R1YIS0"/>
<accession>A0A1R1YIS0</accession>
<feature type="transmembrane region" description="Helical" evidence="3">
    <location>
        <begin position="315"/>
        <end position="336"/>
    </location>
</feature>
<feature type="transmembrane region" description="Helical" evidence="3">
    <location>
        <begin position="212"/>
        <end position="232"/>
    </location>
</feature>
<dbReference type="GO" id="GO:0022857">
    <property type="term" value="F:transmembrane transporter activity"/>
    <property type="evidence" value="ECO:0007669"/>
    <property type="project" value="InterPro"/>
</dbReference>
<keyword evidence="6" id="KW-1185">Reference proteome</keyword>
<dbReference type="EMBL" id="LSSM01001340">
    <property type="protein sequence ID" value="OMJ26819.1"/>
    <property type="molecule type" value="Genomic_DNA"/>
</dbReference>
<evidence type="ECO:0000259" key="4">
    <source>
        <dbReference type="PROSITE" id="PS50850"/>
    </source>
</evidence>
<comment type="subcellular location">
    <subcellularLocation>
        <location evidence="1">Membrane</location>
        <topology evidence="1">Multi-pass membrane protein</topology>
    </subcellularLocation>
</comment>
<organism evidence="5 6">
    <name type="scientific">Smittium culicis</name>
    <dbReference type="NCBI Taxonomy" id="133412"/>
    <lineage>
        <taxon>Eukaryota</taxon>
        <taxon>Fungi</taxon>
        <taxon>Fungi incertae sedis</taxon>
        <taxon>Zoopagomycota</taxon>
        <taxon>Kickxellomycotina</taxon>
        <taxon>Harpellomycetes</taxon>
        <taxon>Harpellales</taxon>
        <taxon>Legeriomycetaceae</taxon>
        <taxon>Smittium</taxon>
    </lineage>
</organism>
<evidence type="ECO:0000256" key="1">
    <source>
        <dbReference type="ARBA" id="ARBA00004141"/>
    </source>
</evidence>
<dbReference type="Pfam" id="PF07690">
    <property type="entry name" value="MFS_1"/>
    <property type="match status" value="1"/>
</dbReference>
<comment type="caution">
    <text evidence="5">The sequence shown here is derived from an EMBL/GenBank/DDBJ whole genome shotgun (WGS) entry which is preliminary data.</text>
</comment>
<feature type="transmembrane region" description="Helical" evidence="3">
    <location>
        <begin position="123"/>
        <end position="142"/>
    </location>
</feature>
<feature type="transmembrane region" description="Helical" evidence="3">
    <location>
        <begin position="289"/>
        <end position="308"/>
    </location>
</feature>
<dbReference type="GO" id="GO:0016020">
    <property type="term" value="C:membrane"/>
    <property type="evidence" value="ECO:0007669"/>
    <property type="project" value="UniProtKB-SubCell"/>
</dbReference>
<feature type="transmembrane region" description="Helical" evidence="3">
    <location>
        <begin position="181"/>
        <end position="200"/>
    </location>
</feature>
<feature type="transmembrane region" description="Helical" evidence="3">
    <location>
        <begin position="348"/>
        <end position="370"/>
    </location>
</feature>
<feature type="transmembrane region" description="Helical" evidence="3">
    <location>
        <begin position="414"/>
        <end position="432"/>
    </location>
</feature>
<name>A0A1R1YIS0_9FUNG</name>
<dbReference type="InterPro" id="IPR050327">
    <property type="entry name" value="Proton-linked_MCT"/>
</dbReference>
<dbReference type="InterPro" id="IPR020846">
    <property type="entry name" value="MFS_dom"/>
</dbReference>
<comment type="similarity">
    <text evidence="2">Belongs to the major facilitator superfamily. Monocarboxylate porter (TC 2.A.1.13) family.</text>
</comment>
<dbReference type="InterPro" id="IPR036259">
    <property type="entry name" value="MFS_trans_sf"/>
</dbReference>
<evidence type="ECO:0000256" key="3">
    <source>
        <dbReference type="SAM" id="Phobius"/>
    </source>
</evidence>
<dbReference type="PANTHER" id="PTHR11360">
    <property type="entry name" value="MONOCARBOXYLATE TRANSPORTER"/>
    <property type="match status" value="1"/>
</dbReference>
<dbReference type="PROSITE" id="PS50850">
    <property type="entry name" value="MFS"/>
    <property type="match status" value="1"/>
</dbReference>
<keyword evidence="3" id="KW-0812">Transmembrane</keyword>
<dbReference type="Gene3D" id="1.20.1250.20">
    <property type="entry name" value="MFS general substrate transporter like domains"/>
    <property type="match status" value="2"/>
</dbReference>
<keyword evidence="3" id="KW-1133">Transmembrane helix</keyword>
<reference evidence="6" key="1">
    <citation type="submission" date="2017-01" db="EMBL/GenBank/DDBJ databases">
        <authorList>
            <person name="Wang Y."/>
            <person name="White M."/>
            <person name="Kvist S."/>
            <person name="Moncalvo J.-M."/>
        </authorList>
    </citation>
    <scope>NUCLEOTIDE SEQUENCE [LARGE SCALE GENOMIC DNA]</scope>
    <source>
        <strain evidence="6">ID-206-W2</strain>
    </source>
</reference>
<evidence type="ECO:0000313" key="6">
    <source>
        <dbReference type="Proteomes" id="UP000187429"/>
    </source>
</evidence>
<feature type="domain" description="Major facilitator superfamily (MFS) profile" evidence="4">
    <location>
        <begin position="55"/>
        <end position="437"/>
    </location>
</feature>
<feature type="transmembrane region" description="Helical" evidence="3">
    <location>
        <begin position="382"/>
        <end position="402"/>
    </location>
</feature>
<sequence length="447" mass="49158">MNNNKESNIESGAYEVKGNDIKSSNRIEKSSKIIRSENDISEKNEILPDTGYAWVIMVASFFNIILAFGSFNAFGVFQTYYLKSIFINETAEKVAWISTMSIGCTLAGGLFADPLIRSYGIKYTSLIGTMIATVGLLLASFSTQVWHYVLTQGVIFGTGSSIVVNISLSVPALWFERHRGLAIGVVASGGGFGALFLVPTITQVIKHAGISWAFRVLCAVYFVVTLVCGLLLKPRKIVIVQKKSLDKETIFKPTSLLLLLSGFFMEAGYNVPLLYFPSSLVDLGKSKEFATNMIMGFCFISAISRLAFGYFSKKIGAFNITIVSHLITGIATLSMWFSSKSVTVYLAYYFLISIFCASYLSLGPIIIANYYPQEKVSVMNGVTYLIMGLSVLIFSPATGAVFSKIGHKTDYSQIILIGAIFYLVSAVTFIVARQYIKREHNVKTQIL</sequence>